<evidence type="ECO:0000313" key="3">
    <source>
        <dbReference type="Proteomes" id="UP001497644"/>
    </source>
</evidence>
<sequence length="78" mass="8909">MRRICNWKASRTDDKERESERRLEEKEEGRIVDSMGFVEARKEGPRRPDRLTPGTSPSETTGGAPRRCCACVSRSIRA</sequence>
<keyword evidence="3" id="KW-1185">Reference proteome</keyword>
<protein>
    <submittedName>
        <fullName evidence="2">Uncharacterized protein</fullName>
    </submittedName>
</protein>
<organism evidence="2 3">
    <name type="scientific">Lasius platythorax</name>
    <dbReference type="NCBI Taxonomy" id="488582"/>
    <lineage>
        <taxon>Eukaryota</taxon>
        <taxon>Metazoa</taxon>
        <taxon>Ecdysozoa</taxon>
        <taxon>Arthropoda</taxon>
        <taxon>Hexapoda</taxon>
        <taxon>Insecta</taxon>
        <taxon>Pterygota</taxon>
        <taxon>Neoptera</taxon>
        <taxon>Endopterygota</taxon>
        <taxon>Hymenoptera</taxon>
        <taxon>Apocrita</taxon>
        <taxon>Aculeata</taxon>
        <taxon>Formicoidea</taxon>
        <taxon>Formicidae</taxon>
        <taxon>Formicinae</taxon>
        <taxon>Lasius</taxon>
        <taxon>Lasius</taxon>
    </lineage>
</organism>
<dbReference type="Proteomes" id="UP001497644">
    <property type="component" value="Chromosome 2"/>
</dbReference>
<gene>
    <name evidence="2" type="ORF">LPLAT_LOCUS6273</name>
</gene>
<feature type="compositionally biased region" description="Basic and acidic residues" evidence="1">
    <location>
        <begin position="39"/>
        <end position="50"/>
    </location>
</feature>
<feature type="compositionally biased region" description="Basic and acidic residues" evidence="1">
    <location>
        <begin position="10"/>
        <end position="31"/>
    </location>
</feature>
<name>A0AAV2NKG2_9HYME</name>
<dbReference type="EMBL" id="OZ034825">
    <property type="protein sequence ID" value="CAL1680210.1"/>
    <property type="molecule type" value="Genomic_DNA"/>
</dbReference>
<accession>A0AAV2NKG2</accession>
<feature type="region of interest" description="Disordered" evidence="1">
    <location>
        <begin position="1"/>
        <end position="66"/>
    </location>
</feature>
<feature type="compositionally biased region" description="Low complexity" evidence="1">
    <location>
        <begin position="52"/>
        <end position="63"/>
    </location>
</feature>
<reference evidence="2" key="1">
    <citation type="submission" date="2024-04" db="EMBL/GenBank/DDBJ databases">
        <authorList>
            <consortium name="Molecular Ecology Group"/>
        </authorList>
    </citation>
    <scope>NUCLEOTIDE SEQUENCE</scope>
</reference>
<proteinExistence type="predicted"/>
<evidence type="ECO:0000256" key="1">
    <source>
        <dbReference type="SAM" id="MobiDB-lite"/>
    </source>
</evidence>
<dbReference type="AlphaFoldDB" id="A0AAV2NKG2"/>
<evidence type="ECO:0000313" key="2">
    <source>
        <dbReference type="EMBL" id="CAL1680210.1"/>
    </source>
</evidence>